<evidence type="ECO:0000313" key="1">
    <source>
        <dbReference type="EMBL" id="RUT79644.1"/>
    </source>
</evidence>
<dbReference type="RefSeq" id="WP_127342466.1">
    <property type="nucleotide sequence ID" value="NZ_RJJX01000002.1"/>
</dbReference>
<dbReference type="Pfam" id="PF13365">
    <property type="entry name" value="Trypsin_2"/>
    <property type="match status" value="1"/>
</dbReference>
<name>A0A434AYR8_9BACT</name>
<accession>A0A434AYR8</accession>
<sequence>MNLFTQIVVTVGRITENGVGMLGTGFIISNDGKIVTTKHVVGGDSTRLVVLMPHIRNINDYQDTTDTRCQPVPVEVLEIDPLKDLCILKADIQFSGNLPTLGSFDNVEIGEELGIFSFPHCVAGRRVLTFQKAELGAKVLLDSSTIKSKHGVINSQSRPGQSGGLIFSNRSQQIVGVLIGAYAPMQGGGISLGGINPQELHQTTHCISAEYISEML</sequence>
<dbReference type="OrthoDB" id="9766361at2"/>
<dbReference type="AlphaFoldDB" id="A0A434AYR8"/>
<keyword evidence="1" id="KW-0645">Protease</keyword>
<dbReference type="GO" id="GO:0008233">
    <property type="term" value="F:peptidase activity"/>
    <property type="evidence" value="ECO:0007669"/>
    <property type="project" value="UniProtKB-KW"/>
</dbReference>
<comment type="caution">
    <text evidence="1">The sequence shown here is derived from an EMBL/GenBank/DDBJ whole genome shotgun (WGS) entry which is preliminary data.</text>
</comment>
<protein>
    <submittedName>
        <fullName evidence="1">Serine protease</fullName>
    </submittedName>
</protein>
<dbReference type="SUPFAM" id="SSF50494">
    <property type="entry name" value="Trypsin-like serine proteases"/>
    <property type="match status" value="1"/>
</dbReference>
<dbReference type="GO" id="GO:0006508">
    <property type="term" value="P:proteolysis"/>
    <property type="evidence" value="ECO:0007669"/>
    <property type="project" value="UniProtKB-KW"/>
</dbReference>
<dbReference type="Gene3D" id="2.40.10.120">
    <property type="match status" value="1"/>
</dbReference>
<keyword evidence="2" id="KW-1185">Reference proteome</keyword>
<organism evidence="1 2">
    <name type="scientific">Ancylomarina longa</name>
    <dbReference type="NCBI Taxonomy" id="2487017"/>
    <lineage>
        <taxon>Bacteria</taxon>
        <taxon>Pseudomonadati</taxon>
        <taxon>Bacteroidota</taxon>
        <taxon>Bacteroidia</taxon>
        <taxon>Marinilabiliales</taxon>
        <taxon>Marinifilaceae</taxon>
        <taxon>Ancylomarina</taxon>
    </lineage>
</organism>
<keyword evidence="1" id="KW-0378">Hydrolase</keyword>
<dbReference type="PANTHER" id="PTHR43019:SF23">
    <property type="entry name" value="PROTEASE DO-LIKE 5, CHLOROPLASTIC"/>
    <property type="match status" value="1"/>
</dbReference>
<dbReference type="InterPro" id="IPR009003">
    <property type="entry name" value="Peptidase_S1_PA"/>
</dbReference>
<dbReference type="PANTHER" id="PTHR43019">
    <property type="entry name" value="SERINE ENDOPROTEASE DEGS"/>
    <property type="match status" value="1"/>
</dbReference>
<evidence type="ECO:0000313" key="2">
    <source>
        <dbReference type="Proteomes" id="UP000282985"/>
    </source>
</evidence>
<reference evidence="1 2" key="1">
    <citation type="submission" date="2018-11" db="EMBL/GenBank/DDBJ databases">
        <title>Parancylomarina longa gen. nov., sp. nov., isolated from sediments of southern Okinawa.</title>
        <authorList>
            <person name="Fu T."/>
        </authorList>
    </citation>
    <scope>NUCLEOTIDE SEQUENCE [LARGE SCALE GENOMIC DNA]</scope>
    <source>
        <strain evidence="1 2">T3-2 S1-C</strain>
    </source>
</reference>
<dbReference type="Proteomes" id="UP000282985">
    <property type="component" value="Unassembled WGS sequence"/>
</dbReference>
<dbReference type="EMBL" id="RJJX01000002">
    <property type="protein sequence ID" value="RUT79644.1"/>
    <property type="molecule type" value="Genomic_DNA"/>
</dbReference>
<gene>
    <name evidence="1" type="ORF">DLK05_02860</name>
</gene>
<proteinExistence type="predicted"/>